<protein>
    <submittedName>
        <fullName evidence="2">WD40/PQQ-like beta propeller repeat containing protein</fullName>
    </submittedName>
</protein>
<dbReference type="PANTHER" id="PTHR34512:SF30">
    <property type="entry name" value="OUTER MEMBRANE PROTEIN ASSEMBLY FACTOR BAMB"/>
    <property type="match status" value="1"/>
</dbReference>
<dbReference type="InterPro" id="IPR011047">
    <property type="entry name" value="Quinoprotein_ADH-like_sf"/>
</dbReference>
<dbReference type="Proteomes" id="UP000663525">
    <property type="component" value="Chromosome"/>
</dbReference>
<dbReference type="Pfam" id="PF13360">
    <property type="entry name" value="PQQ_2"/>
    <property type="match status" value="1"/>
</dbReference>
<dbReference type="PANTHER" id="PTHR34512">
    <property type="entry name" value="CELL SURFACE PROTEIN"/>
    <property type="match status" value="1"/>
</dbReference>
<evidence type="ECO:0000259" key="1">
    <source>
        <dbReference type="Pfam" id="PF13360"/>
    </source>
</evidence>
<evidence type="ECO:0000313" key="3">
    <source>
        <dbReference type="Proteomes" id="UP000663525"/>
    </source>
</evidence>
<organism evidence="2 3">
    <name type="scientific">Halapricum desulfuricans</name>
    <dbReference type="NCBI Taxonomy" id="2841257"/>
    <lineage>
        <taxon>Archaea</taxon>
        <taxon>Methanobacteriati</taxon>
        <taxon>Methanobacteriota</taxon>
        <taxon>Stenosarchaea group</taxon>
        <taxon>Halobacteria</taxon>
        <taxon>Halobacteriales</taxon>
        <taxon>Haloarculaceae</taxon>
        <taxon>Halapricum</taxon>
    </lineage>
</organism>
<dbReference type="SUPFAM" id="SSF50998">
    <property type="entry name" value="Quinoprotein alcohol dehydrogenase-like"/>
    <property type="match status" value="1"/>
</dbReference>
<name>A0A897N1M3_9EURY</name>
<sequence length="342" mass="37032">MYALESDALVALDRDTGTEQWRFHPPVVTEPVSVRGLGTPSLGSGDGPINVGERLAYRDGRVFLEGGQWTEISVLYAIDAESGTMEWAVPGASEPILLGEVLLCSMSFDGSNAALINAQTGRIREKFDAFLRYWPGAFVGHDLSIEAIRAKTDEFGLSNGYRRFDPELVVPTSAGTDIALFQPDFQTPAITTDGLALSAPGQVINGDGDTSQYMAVLDLQNGEFQPLQESGLWNTQVVTDNERWYIVGHGAVVSYRVREPGDGDQIKEWETDISEPVGKPAVTGTALYVPIPDGILALDPASGERLAEQGPGVEATHWKHPAVVAGETLYRRTSDGTLYAYR</sequence>
<reference evidence="2" key="1">
    <citation type="submission" date="2020-11" db="EMBL/GenBank/DDBJ databases">
        <title>Carbohydrate-dependent, anaerobic sulfur respiration: A novel catabolism in halophilic archaea.</title>
        <authorList>
            <person name="Sorokin D.Y."/>
            <person name="Messina E."/>
            <person name="Smedile F."/>
            <person name="La Cono V."/>
            <person name="Hallsworth J.E."/>
            <person name="Yakimov M.M."/>
        </authorList>
    </citation>
    <scope>NUCLEOTIDE SEQUENCE</scope>
    <source>
        <strain evidence="2">HSR12-1</strain>
    </source>
</reference>
<dbReference type="InterPro" id="IPR015943">
    <property type="entry name" value="WD40/YVTN_repeat-like_dom_sf"/>
</dbReference>
<dbReference type="EMBL" id="CP064787">
    <property type="protein sequence ID" value="QSG06852.1"/>
    <property type="molecule type" value="Genomic_DNA"/>
</dbReference>
<gene>
    <name evidence="2" type="ORF">HSR121_2531</name>
</gene>
<proteinExistence type="predicted"/>
<accession>A0A897N1M3</accession>
<dbReference type="Gene3D" id="2.130.10.10">
    <property type="entry name" value="YVTN repeat-like/Quinoprotein amine dehydrogenase"/>
    <property type="match status" value="1"/>
</dbReference>
<dbReference type="AlphaFoldDB" id="A0A897N1M3"/>
<dbReference type="InterPro" id="IPR002372">
    <property type="entry name" value="PQQ_rpt_dom"/>
</dbReference>
<feature type="domain" description="Pyrrolo-quinoline quinone repeat" evidence="1">
    <location>
        <begin position="9"/>
        <end position="122"/>
    </location>
</feature>
<evidence type="ECO:0000313" key="2">
    <source>
        <dbReference type="EMBL" id="QSG06852.1"/>
    </source>
</evidence>